<dbReference type="Proteomes" id="UP000315783">
    <property type="component" value="Unassembled WGS sequence"/>
</dbReference>
<dbReference type="InterPro" id="IPR044662">
    <property type="entry name" value="HS1/DABB1-like"/>
</dbReference>
<dbReference type="Gene3D" id="3.30.70.100">
    <property type="match status" value="1"/>
</dbReference>
<accession>A0A545WAH6</accession>
<name>A0A545WAH6_9HYPO</name>
<protein>
    <submittedName>
        <fullName evidence="3">Stress responsive A/B barrel domain-containing protein</fullName>
    </submittedName>
</protein>
<organism evidence="3 4">
    <name type="scientific">Cordyceps javanica</name>
    <dbReference type="NCBI Taxonomy" id="43265"/>
    <lineage>
        <taxon>Eukaryota</taxon>
        <taxon>Fungi</taxon>
        <taxon>Dikarya</taxon>
        <taxon>Ascomycota</taxon>
        <taxon>Pezizomycotina</taxon>
        <taxon>Sordariomycetes</taxon>
        <taxon>Hypocreomycetidae</taxon>
        <taxon>Hypocreales</taxon>
        <taxon>Cordycipitaceae</taxon>
        <taxon>Cordyceps</taxon>
    </lineage>
</organism>
<dbReference type="STRING" id="43265.A0A545WAH6"/>
<evidence type="ECO:0000256" key="1">
    <source>
        <dbReference type="ARBA" id="ARBA00011738"/>
    </source>
</evidence>
<gene>
    <name evidence="3" type="ORF">IF1G_01545</name>
</gene>
<feature type="domain" description="Stress-response A/B barrel" evidence="2">
    <location>
        <begin position="4"/>
        <end position="106"/>
    </location>
</feature>
<dbReference type="PANTHER" id="PTHR33178">
    <property type="match status" value="1"/>
</dbReference>
<evidence type="ECO:0000313" key="3">
    <source>
        <dbReference type="EMBL" id="TQV99330.1"/>
    </source>
</evidence>
<evidence type="ECO:0000259" key="2">
    <source>
        <dbReference type="PROSITE" id="PS51502"/>
    </source>
</evidence>
<comment type="caution">
    <text evidence="3">The sequence shown here is derived from an EMBL/GenBank/DDBJ whole genome shotgun (WGS) entry which is preliminary data.</text>
</comment>
<dbReference type="AlphaFoldDB" id="A0A545WAH6"/>
<dbReference type="PROSITE" id="PS51502">
    <property type="entry name" value="S_R_A_B_BARREL"/>
    <property type="match status" value="1"/>
</dbReference>
<proteinExistence type="predicted"/>
<keyword evidence="4" id="KW-1185">Reference proteome</keyword>
<sequence>MAPITHIVMLDFKPEVTKAQRDELSTELLDLKNQCLHHTTKKPYIIHSYGGTDNSIEGFQHGISHVFVVEFASSDDRDYYVKEDPAHLAYVKKLFPFLVKPTVVDFTPGEFH</sequence>
<dbReference type="OrthoDB" id="1601230at2759"/>
<dbReference type="InterPro" id="IPR011008">
    <property type="entry name" value="Dimeric_a/b-barrel"/>
</dbReference>
<reference evidence="3 4" key="1">
    <citation type="journal article" date="2019" name="Appl. Microbiol. Biotechnol.">
        <title>Genome sequence of Isaria javanica and comparative genome analysis insights into family S53 peptidase evolution in fungal entomopathogens.</title>
        <authorList>
            <person name="Lin R."/>
            <person name="Zhang X."/>
            <person name="Xin B."/>
            <person name="Zou M."/>
            <person name="Gao Y."/>
            <person name="Qin F."/>
            <person name="Hu Q."/>
            <person name="Xie B."/>
            <person name="Cheng X."/>
        </authorList>
    </citation>
    <scope>NUCLEOTIDE SEQUENCE [LARGE SCALE GENOMIC DNA]</scope>
    <source>
        <strain evidence="3 4">IJ1G</strain>
    </source>
</reference>
<evidence type="ECO:0000313" key="4">
    <source>
        <dbReference type="Proteomes" id="UP000315783"/>
    </source>
</evidence>
<dbReference type="EMBL" id="SPUK01000002">
    <property type="protein sequence ID" value="TQV99330.1"/>
    <property type="molecule type" value="Genomic_DNA"/>
</dbReference>
<dbReference type="Pfam" id="PF07876">
    <property type="entry name" value="Dabb"/>
    <property type="match status" value="1"/>
</dbReference>
<comment type="subunit">
    <text evidence="1">Homodimer.</text>
</comment>
<dbReference type="InterPro" id="IPR013097">
    <property type="entry name" value="Dabb"/>
</dbReference>
<dbReference type="SUPFAM" id="SSF54909">
    <property type="entry name" value="Dimeric alpha+beta barrel"/>
    <property type="match status" value="1"/>
</dbReference>
<dbReference type="SMART" id="SM00886">
    <property type="entry name" value="Dabb"/>
    <property type="match status" value="1"/>
</dbReference>
<dbReference type="PANTHER" id="PTHR33178:SF10">
    <property type="entry name" value="STRESS-RESPONSE A_B BARREL DOMAIN-CONTAINING PROTEIN"/>
    <property type="match status" value="1"/>
</dbReference>